<evidence type="ECO:0000313" key="6">
    <source>
        <dbReference type="Proteomes" id="UP000682951"/>
    </source>
</evidence>
<dbReference type="Pfam" id="PF00563">
    <property type="entry name" value="EAL"/>
    <property type="match status" value="1"/>
</dbReference>
<dbReference type="InterPro" id="IPR032244">
    <property type="entry name" value="LapD_MoxY_N"/>
</dbReference>
<dbReference type="Gene3D" id="3.30.110.200">
    <property type="match status" value="1"/>
</dbReference>
<keyword evidence="1" id="KW-0472">Membrane</keyword>
<dbReference type="SUPFAM" id="SSF141868">
    <property type="entry name" value="EAL domain-like"/>
    <property type="match status" value="1"/>
</dbReference>
<dbReference type="NCBIfam" id="TIGR00254">
    <property type="entry name" value="GGDEF"/>
    <property type="match status" value="1"/>
</dbReference>
<dbReference type="Gene3D" id="3.30.70.270">
    <property type="match status" value="1"/>
</dbReference>
<evidence type="ECO:0000313" key="5">
    <source>
        <dbReference type="EMBL" id="MBR8464579.1"/>
    </source>
</evidence>
<dbReference type="EMBL" id="JAGSSW010000009">
    <property type="protein sequence ID" value="MBR8464579.1"/>
    <property type="molecule type" value="Genomic_DNA"/>
</dbReference>
<dbReference type="PANTHER" id="PTHR33121:SF79">
    <property type="entry name" value="CYCLIC DI-GMP PHOSPHODIESTERASE PDED-RELATED"/>
    <property type="match status" value="1"/>
</dbReference>
<gene>
    <name evidence="5" type="ORF">KDD93_08410</name>
</gene>
<reference evidence="5 6" key="1">
    <citation type="submission" date="2021-04" db="EMBL/GenBank/DDBJ databases">
        <title>Molecular and phenotypic characterization and identification of bacterial isolates recovered from the Anatolian ground squirrels (Spermophilus xanthoprymnus) and which have the potential to form a new species in the Campylobacter genus.</title>
        <authorList>
            <person name="Aydin F."/>
            <person name="Abay S."/>
            <person name="Kayman T."/>
            <person name="Karakaya E."/>
            <person name="Mustak H.K."/>
            <person name="Mustak I.B."/>
            <person name="Bilgin N."/>
            <person name="Duzler A."/>
            <person name="Sahin O."/>
            <person name="Guran O."/>
            <person name="Saticioglu I.B."/>
        </authorList>
    </citation>
    <scope>NUCLEOTIDE SEQUENCE [LARGE SCALE GENOMIC DNA]</scope>
    <source>
        <strain evidence="6">faydin-G24</strain>
    </source>
</reference>
<dbReference type="Gene3D" id="6.20.270.20">
    <property type="entry name" value="LapD/MoxY periplasmic domain"/>
    <property type="match status" value="1"/>
</dbReference>
<evidence type="ECO:0000256" key="1">
    <source>
        <dbReference type="SAM" id="Phobius"/>
    </source>
</evidence>
<dbReference type="Proteomes" id="UP000682951">
    <property type="component" value="Unassembled WGS sequence"/>
</dbReference>
<dbReference type="SUPFAM" id="SSF55073">
    <property type="entry name" value="Nucleotide cyclase"/>
    <property type="match status" value="1"/>
</dbReference>
<feature type="transmembrane region" description="Helical" evidence="1">
    <location>
        <begin position="6"/>
        <end position="27"/>
    </location>
</feature>
<dbReference type="InterPro" id="IPR001633">
    <property type="entry name" value="EAL_dom"/>
</dbReference>
<feature type="domain" description="EAL" evidence="2">
    <location>
        <begin position="409"/>
        <end position="649"/>
    </location>
</feature>
<dbReference type="PROSITE" id="PS50887">
    <property type="entry name" value="GGDEF"/>
    <property type="match status" value="1"/>
</dbReference>
<keyword evidence="1" id="KW-0812">Transmembrane</keyword>
<dbReference type="InterPro" id="IPR035919">
    <property type="entry name" value="EAL_sf"/>
</dbReference>
<sequence length="649" mass="73917">MTLFKQIMLAVMAFCFMIFVAVGYLNFKSLNNYINDQLSINARHTANSLGLSLKPVLDPDDLSMAETMINSMFDSGYYSLIKLDDVDGKTLVESSQEIVVDGVPEWFLKFAKFTAPVESSEIMTGWAKFGTLYVQSNTGLAYIGLYSNMKYISEFLVVMMMIALVVTYFGLKIIFRPLNNVQKQAEAILDNKFLIQEKIPFTTDLKQMVLAMNSMVAKVKDIFEREAQTLDKYQELLYKDSISGVYNRRYFQTKFSEYHASEEYSSGVLVLISFKGLVNLKRTLGFEKWQELIIKIAQKLNDCVNESRHSAVVSRLNDNDFAILIPSKNVDSTINLVQDITENIKEIYKNFDINDNEHSQNSAVVAYTPQSDLKTLLTTADVTLASARLIGSFEYKIFKDDTNALIIGKEKYRDLIAKSMQNDMFKFAAQKVVFGSENFEHFELYLRLVDKNGKWQMASYFMPMVNELELSATLDLHILNRIAQILPNKILPQTSLAINLGKEILNSDDSFYKLESALKKIAANSKFKNYIEIPNKDDISMQSVIKLTKKLKEFGFGFGFDHFSIDAKSIEKLKELNPDYVKIQAANIIDFFSDESSVQTRQSLEIIMSSKEIKLIAIGVESEEQKDRLIKLGITNLQGMFIDEIKNIG</sequence>
<keyword evidence="6" id="KW-1185">Reference proteome</keyword>
<dbReference type="Pfam" id="PF16448">
    <property type="entry name" value="LapD_MoxY_N"/>
    <property type="match status" value="1"/>
</dbReference>
<dbReference type="InterPro" id="IPR029787">
    <property type="entry name" value="Nucleotide_cyclase"/>
</dbReference>
<accession>A0ABS5HK06</accession>
<evidence type="ECO:0000259" key="2">
    <source>
        <dbReference type="PROSITE" id="PS50883"/>
    </source>
</evidence>
<dbReference type="Gene3D" id="3.20.20.450">
    <property type="entry name" value="EAL domain"/>
    <property type="match status" value="1"/>
</dbReference>
<dbReference type="InterPro" id="IPR000160">
    <property type="entry name" value="GGDEF_dom"/>
</dbReference>
<dbReference type="InterPro" id="IPR050706">
    <property type="entry name" value="Cyclic-di-GMP_PDE-like"/>
</dbReference>
<evidence type="ECO:0000259" key="3">
    <source>
        <dbReference type="PROSITE" id="PS50885"/>
    </source>
</evidence>
<dbReference type="PROSITE" id="PS50885">
    <property type="entry name" value="HAMP"/>
    <property type="match status" value="1"/>
</dbReference>
<dbReference type="Pfam" id="PF00990">
    <property type="entry name" value="GGDEF"/>
    <property type="match status" value="1"/>
</dbReference>
<dbReference type="InterPro" id="IPR043128">
    <property type="entry name" value="Rev_trsase/Diguanyl_cyclase"/>
</dbReference>
<feature type="transmembrane region" description="Helical" evidence="1">
    <location>
        <begin position="155"/>
        <end position="175"/>
    </location>
</feature>
<evidence type="ECO:0000259" key="4">
    <source>
        <dbReference type="PROSITE" id="PS50887"/>
    </source>
</evidence>
<dbReference type="InterPro" id="IPR003660">
    <property type="entry name" value="HAMP_dom"/>
</dbReference>
<dbReference type="SMART" id="SM00267">
    <property type="entry name" value="GGDEF"/>
    <property type="match status" value="1"/>
</dbReference>
<organism evidence="5 6">
    <name type="scientific">Campylobacter anatolicus</name>
    <dbReference type="NCBI Taxonomy" id="2829105"/>
    <lineage>
        <taxon>Bacteria</taxon>
        <taxon>Pseudomonadati</taxon>
        <taxon>Campylobacterota</taxon>
        <taxon>Epsilonproteobacteria</taxon>
        <taxon>Campylobacterales</taxon>
        <taxon>Campylobacteraceae</taxon>
        <taxon>Campylobacter</taxon>
    </lineage>
</organism>
<dbReference type="PROSITE" id="PS50883">
    <property type="entry name" value="EAL"/>
    <property type="match status" value="1"/>
</dbReference>
<comment type="caution">
    <text evidence="5">The sequence shown here is derived from an EMBL/GenBank/DDBJ whole genome shotgun (WGS) entry which is preliminary data.</text>
</comment>
<keyword evidence="1" id="KW-1133">Transmembrane helix</keyword>
<dbReference type="PANTHER" id="PTHR33121">
    <property type="entry name" value="CYCLIC DI-GMP PHOSPHODIESTERASE PDEF"/>
    <property type="match status" value="1"/>
</dbReference>
<dbReference type="RefSeq" id="WP_212142419.1">
    <property type="nucleotide sequence ID" value="NZ_JAGSSW010000009.1"/>
</dbReference>
<dbReference type="InterPro" id="IPR042461">
    <property type="entry name" value="LapD_MoxY_peri_C"/>
</dbReference>
<protein>
    <submittedName>
        <fullName evidence="5">EAL domain-containing protein</fullName>
    </submittedName>
</protein>
<dbReference type="SMART" id="SM00052">
    <property type="entry name" value="EAL"/>
    <property type="match status" value="1"/>
</dbReference>
<name>A0ABS5HK06_9BACT</name>
<feature type="domain" description="GGDEF" evidence="4">
    <location>
        <begin position="265"/>
        <end position="400"/>
    </location>
</feature>
<feature type="domain" description="HAMP" evidence="3">
    <location>
        <begin position="172"/>
        <end position="224"/>
    </location>
</feature>
<proteinExistence type="predicted"/>